<dbReference type="Proteomes" id="UP000692896">
    <property type="component" value="Unassembled WGS sequence"/>
</dbReference>
<dbReference type="RefSeq" id="WP_092398815.1">
    <property type="nucleotide sequence ID" value="NZ_JAGGNX010000005.1"/>
</dbReference>
<dbReference type="PANTHER" id="PTHR30363">
    <property type="entry name" value="HTH-TYPE TRANSCRIPTIONAL REGULATOR SRLR-RELATED"/>
    <property type="match status" value="1"/>
</dbReference>
<organism evidence="5 6">
    <name type="scientific">Pseudomonas fluorescens</name>
    <dbReference type="NCBI Taxonomy" id="294"/>
    <lineage>
        <taxon>Bacteria</taxon>
        <taxon>Pseudomonadati</taxon>
        <taxon>Pseudomonadota</taxon>
        <taxon>Gammaproteobacteria</taxon>
        <taxon>Pseudomonadales</taxon>
        <taxon>Pseudomonadaceae</taxon>
        <taxon>Pseudomonas</taxon>
    </lineage>
</organism>
<dbReference type="SMART" id="SM01134">
    <property type="entry name" value="DeoRC"/>
    <property type="match status" value="1"/>
</dbReference>
<reference evidence="5" key="1">
    <citation type="submission" date="2021-03" db="EMBL/GenBank/DDBJ databases">
        <title>Genomic analysis provides insights into the functional capacity of soil bacteria communities inhabiting an altitudinal gradient in the Atacama Desert.</title>
        <authorList>
            <person name="Gonzalez M."/>
            <person name="Maldonado J."/>
            <person name="Maza F."/>
            <person name="Hodar C."/>
            <person name="Cortes M."/>
            <person name="Palma R."/>
            <person name="Andreani C."/>
            <person name="Gaete A."/>
            <person name="Vasquez-Dean J."/>
            <person name="Acuna V."/>
            <person name="Aguado M."/>
            <person name="Mandakovic D."/>
            <person name="Latorre M."/>
            <person name="Orellana A."/>
            <person name="Gutierrez R."/>
            <person name="Montecino M."/>
            <person name="Allende M."/>
            <person name="Maass A."/>
            <person name="Cambiazo V."/>
        </authorList>
    </citation>
    <scope>NUCLEOTIDE SEQUENCE</scope>
    <source>
        <strain evidence="5">ISL-25</strain>
    </source>
</reference>
<dbReference type="SMART" id="SM00420">
    <property type="entry name" value="HTH_DEOR"/>
    <property type="match status" value="1"/>
</dbReference>
<accession>A0A944HFC0</accession>
<keyword evidence="1" id="KW-0678">Repressor</keyword>
<proteinExistence type="predicted"/>
<dbReference type="InterPro" id="IPR001034">
    <property type="entry name" value="DeoR_HTH"/>
</dbReference>
<keyword evidence="3" id="KW-0804">Transcription</keyword>
<name>A0A944HFC0_PSEFL</name>
<dbReference type="InterPro" id="IPR050313">
    <property type="entry name" value="Carb_Metab_HTH_regulators"/>
</dbReference>
<dbReference type="PRINTS" id="PR00037">
    <property type="entry name" value="HTHLACR"/>
</dbReference>
<feature type="domain" description="HTH deoR-type" evidence="4">
    <location>
        <begin position="9"/>
        <end position="64"/>
    </location>
</feature>
<evidence type="ECO:0000259" key="4">
    <source>
        <dbReference type="PROSITE" id="PS51000"/>
    </source>
</evidence>
<dbReference type="SUPFAM" id="SSF46785">
    <property type="entry name" value="Winged helix' DNA-binding domain"/>
    <property type="match status" value="1"/>
</dbReference>
<evidence type="ECO:0000313" key="5">
    <source>
        <dbReference type="EMBL" id="MBT2331542.1"/>
    </source>
</evidence>
<dbReference type="GO" id="GO:0003700">
    <property type="term" value="F:DNA-binding transcription factor activity"/>
    <property type="evidence" value="ECO:0007669"/>
    <property type="project" value="InterPro"/>
</dbReference>
<evidence type="ECO:0000256" key="3">
    <source>
        <dbReference type="ARBA" id="ARBA00023163"/>
    </source>
</evidence>
<dbReference type="SUPFAM" id="SSF100950">
    <property type="entry name" value="NagB/RpiA/CoA transferase-like"/>
    <property type="match status" value="1"/>
</dbReference>
<dbReference type="Gene3D" id="3.40.50.1360">
    <property type="match status" value="1"/>
</dbReference>
<dbReference type="EMBL" id="JAGGOB010000054">
    <property type="protein sequence ID" value="MBT2331542.1"/>
    <property type="molecule type" value="Genomic_DNA"/>
</dbReference>
<protein>
    <submittedName>
        <fullName evidence="5">DeoR/GlpR transcriptional regulator</fullName>
    </submittedName>
</protein>
<dbReference type="Pfam" id="PF08220">
    <property type="entry name" value="HTH_DeoR"/>
    <property type="match status" value="1"/>
</dbReference>
<evidence type="ECO:0000313" key="6">
    <source>
        <dbReference type="Proteomes" id="UP000692896"/>
    </source>
</evidence>
<dbReference type="Pfam" id="PF00455">
    <property type="entry name" value="DeoRC"/>
    <property type="match status" value="1"/>
</dbReference>
<dbReference type="InterPro" id="IPR036390">
    <property type="entry name" value="WH_DNA-bd_sf"/>
</dbReference>
<dbReference type="AlphaFoldDB" id="A0A944HFC0"/>
<gene>
    <name evidence="5" type="ORF">J7E47_22765</name>
</gene>
<dbReference type="InterPro" id="IPR014036">
    <property type="entry name" value="DeoR-like_C"/>
</dbReference>
<evidence type="ECO:0000256" key="2">
    <source>
        <dbReference type="ARBA" id="ARBA00023015"/>
    </source>
</evidence>
<dbReference type="PANTHER" id="PTHR30363:SF4">
    <property type="entry name" value="GLYCEROL-3-PHOSPHATE REGULON REPRESSOR"/>
    <property type="match status" value="1"/>
</dbReference>
<comment type="caution">
    <text evidence="5">The sequence shown here is derived from an EMBL/GenBank/DDBJ whole genome shotgun (WGS) entry which is preliminary data.</text>
</comment>
<keyword evidence="2" id="KW-0805">Transcription regulation</keyword>
<evidence type="ECO:0000256" key="1">
    <source>
        <dbReference type="ARBA" id="ARBA00022491"/>
    </source>
</evidence>
<dbReference type="InterPro" id="IPR037171">
    <property type="entry name" value="NagB/RpiA_transferase-like"/>
</dbReference>
<sequence>MTSTHEVFPDERQQLIRERLALYGRVIATDLASEFKVSEHSIRRDLGVLAAAGLCKRVYGGAILVPADEGPIAVRVRQNVERKDSLGLAAASLLRAGQHVLIDAGSTNLAIASAIDPGLKLTLTTNSPLIAVQLMKLPCAEVILLGGRLNTVSGGVIGLTAVQQLRQFNFDLCFLGACAIDPDNGVTAFGLDDAEFKRAAVAASGQVVVAVTNEKLSSIAHYQVASCEEVAALVVEHDAPGERLEPFFGRIATVMTASCEPQQA</sequence>
<dbReference type="PROSITE" id="PS51000">
    <property type="entry name" value="HTH_DEOR_2"/>
    <property type="match status" value="1"/>
</dbReference>